<keyword evidence="3" id="KW-1185">Reference proteome</keyword>
<feature type="compositionally biased region" description="Basic and acidic residues" evidence="1">
    <location>
        <begin position="372"/>
        <end position="381"/>
    </location>
</feature>
<feature type="region of interest" description="Disordered" evidence="1">
    <location>
        <begin position="1"/>
        <end position="34"/>
    </location>
</feature>
<evidence type="ECO:0000313" key="3">
    <source>
        <dbReference type="Proteomes" id="UP001165060"/>
    </source>
</evidence>
<dbReference type="Proteomes" id="UP001165060">
    <property type="component" value="Unassembled WGS sequence"/>
</dbReference>
<sequence length="575" mass="63166">MSELALPATYLNPIQPSSPNSSRSSTPLPDTNDQELSSLQKLYQTNINDLVNTTISSNIIESVGRAGSSLIKKCGGTRSQSNLGMSMMYHLLLLLMRMLLHSSENYAKLRLSLSRNSPVFVQVGVLPYWRKLLGTTREDVGDMRPAERKQFGTAVLLCIRALAVLTFKVKTVRGIVCETHQQDVQTILSLLSSPSKPHPELLAALFKLHVNVEGGHGEGWQRTHEKVAGVLCGELDRVVKEGGGCLYVYYRCATQNTDGVPINKTSRAYPKCRGAFELGRLQFVDTDEAPVASGGKKKRVRKKKNKADAKGTQDIPADAKEALLKAPTGSSRSLGSSADNSPRPSPKTSPVRQEAKLLNAPRMSSRRSPMVDMRRVEKEAKGTSPVLPGKTAPFAGGAFPKFGDLPKHKVAVESKGEEGVEEGEDDDMRFEAMEGNRDDEAKDADDSDDSDENARRRGSKTLIDVDFSSLQMDELDSMFLSSFGMGRGPPPEKFMCSLGGEVMREPIRNPYGSKFEPTYYYDRCSLLGLLEDEDGEEAVWPGTSEPITEEEIFGMDTDAVLAREIKDWQSRASGF</sequence>
<gene>
    <name evidence="2" type="ORF">TeGR_g1455</name>
</gene>
<feature type="compositionally biased region" description="Basic and acidic residues" evidence="1">
    <location>
        <begin position="306"/>
        <end position="323"/>
    </location>
</feature>
<reference evidence="2 3" key="1">
    <citation type="journal article" date="2023" name="Commun. Biol.">
        <title>Genome analysis of Parmales, the sister group of diatoms, reveals the evolutionary specialization of diatoms from phago-mixotrophs to photoautotrophs.</title>
        <authorList>
            <person name="Ban H."/>
            <person name="Sato S."/>
            <person name="Yoshikawa S."/>
            <person name="Yamada K."/>
            <person name="Nakamura Y."/>
            <person name="Ichinomiya M."/>
            <person name="Sato N."/>
            <person name="Blanc-Mathieu R."/>
            <person name="Endo H."/>
            <person name="Kuwata A."/>
            <person name="Ogata H."/>
        </authorList>
    </citation>
    <scope>NUCLEOTIDE SEQUENCE [LARGE SCALE GENOMIC DNA]</scope>
</reference>
<feature type="region of interest" description="Disordered" evidence="1">
    <location>
        <begin position="290"/>
        <end position="392"/>
    </location>
</feature>
<dbReference type="EMBL" id="BRYB01000332">
    <property type="protein sequence ID" value="GMI27842.1"/>
    <property type="molecule type" value="Genomic_DNA"/>
</dbReference>
<proteinExistence type="predicted"/>
<comment type="caution">
    <text evidence="2">The sequence shown here is derived from an EMBL/GenBank/DDBJ whole genome shotgun (WGS) entry which is preliminary data.</text>
</comment>
<feature type="compositionally biased region" description="Polar residues" evidence="1">
    <location>
        <begin position="328"/>
        <end position="351"/>
    </location>
</feature>
<feature type="compositionally biased region" description="Basic residues" evidence="1">
    <location>
        <begin position="295"/>
        <end position="305"/>
    </location>
</feature>
<organism evidence="2 3">
    <name type="scientific">Tetraparma gracilis</name>
    <dbReference type="NCBI Taxonomy" id="2962635"/>
    <lineage>
        <taxon>Eukaryota</taxon>
        <taxon>Sar</taxon>
        <taxon>Stramenopiles</taxon>
        <taxon>Ochrophyta</taxon>
        <taxon>Bolidophyceae</taxon>
        <taxon>Parmales</taxon>
        <taxon>Triparmaceae</taxon>
        <taxon>Tetraparma</taxon>
    </lineage>
</organism>
<feature type="region of interest" description="Disordered" evidence="1">
    <location>
        <begin position="435"/>
        <end position="457"/>
    </location>
</feature>
<evidence type="ECO:0000313" key="2">
    <source>
        <dbReference type="EMBL" id="GMI27842.1"/>
    </source>
</evidence>
<feature type="compositionally biased region" description="Low complexity" evidence="1">
    <location>
        <begin position="13"/>
        <end position="29"/>
    </location>
</feature>
<accession>A0ABQ6ML54</accession>
<feature type="compositionally biased region" description="Acidic residues" evidence="1">
    <location>
        <begin position="441"/>
        <end position="451"/>
    </location>
</feature>
<protein>
    <submittedName>
        <fullName evidence="2">Uncharacterized protein</fullName>
    </submittedName>
</protein>
<name>A0ABQ6ML54_9STRA</name>
<evidence type="ECO:0000256" key="1">
    <source>
        <dbReference type="SAM" id="MobiDB-lite"/>
    </source>
</evidence>